<sequence length="175" mass="19361">MEAFRLGAVDFITNPCAPEEVLARIHAQLRHEREMRESNNDKVLQTPQSESEVLLSAAVRQIKEDLAAPISLKALARSIGSNEKQLTQLFRERLGLTVFAYIRQLRLQQAKRLLAESQLSVESIAAQVGYSSAANFATAFKAHETMTPSEFRQQQSAPQPDDQVFASCSASATSI</sequence>
<dbReference type="EMBL" id="BAAAET010000001">
    <property type="protein sequence ID" value="GAA0682034.1"/>
    <property type="molecule type" value="Genomic_DNA"/>
</dbReference>
<dbReference type="InterPro" id="IPR009057">
    <property type="entry name" value="Homeodomain-like_sf"/>
</dbReference>
<dbReference type="InterPro" id="IPR020449">
    <property type="entry name" value="Tscrpt_reg_AraC-type_HTH"/>
</dbReference>
<evidence type="ECO:0008006" key="9">
    <source>
        <dbReference type="Google" id="ProtNLM"/>
    </source>
</evidence>
<accession>A0ABP3TBB9</accession>
<organism evidence="7 8">
    <name type="scientific">Marinobacterium maritimum</name>
    <dbReference type="NCBI Taxonomy" id="500162"/>
    <lineage>
        <taxon>Bacteria</taxon>
        <taxon>Pseudomonadati</taxon>
        <taxon>Pseudomonadota</taxon>
        <taxon>Gammaproteobacteria</taxon>
        <taxon>Oceanospirillales</taxon>
        <taxon>Oceanospirillaceae</taxon>
        <taxon>Marinobacterium</taxon>
    </lineage>
</organism>
<dbReference type="PRINTS" id="PR00032">
    <property type="entry name" value="HTHARAC"/>
</dbReference>
<keyword evidence="2" id="KW-0238">DNA-binding</keyword>
<dbReference type="SUPFAM" id="SSF46689">
    <property type="entry name" value="Homeodomain-like"/>
    <property type="match status" value="2"/>
</dbReference>
<comment type="caution">
    <text evidence="7">The sequence shown here is derived from an EMBL/GenBank/DDBJ whole genome shotgun (WGS) entry which is preliminary data.</text>
</comment>
<dbReference type="PROSITE" id="PS50110">
    <property type="entry name" value="RESPONSE_REGULATORY"/>
    <property type="match status" value="1"/>
</dbReference>
<dbReference type="Gene3D" id="1.10.10.60">
    <property type="entry name" value="Homeodomain-like"/>
    <property type="match status" value="2"/>
</dbReference>
<dbReference type="PROSITE" id="PS01124">
    <property type="entry name" value="HTH_ARAC_FAMILY_2"/>
    <property type="match status" value="1"/>
</dbReference>
<dbReference type="InterPro" id="IPR018060">
    <property type="entry name" value="HTH_AraC"/>
</dbReference>
<comment type="caution">
    <text evidence="4">Lacks conserved residue(s) required for the propagation of feature annotation.</text>
</comment>
<dbReference type="PANTHER" id="PTHR43280:SF2">
    <property type="entry name" value="HTH-TYPE TRANSCRIPTIONAL REGULATOR EXSA"/>
    <property type="match status" value="1"/>
</dbReference>
<keyword evidence="3" id="KW-0804">Transcription</keyword>
<dbReference type="InterPro" id="IPR001789">
    <property type="entry name" value="Sig_transdc_resp-reg_receiver"/>
</dbReference>
<evidence type="ECO:0000313" key="7">
    <source>
        <dbReference type="EMBL" id="GAA0682034.1"/>
    </source>
</evidence>
<name>A0ABP3TBB9_9GAMM</name>
<dbReference type="Proteomes" id="UP001499915">
    <property type="component" value="Unassembled WGS sequence"/>
</dbReference>
<proteinExistence type="predicted"/>
<evidence type="ECO:0000313" key="8">
    <source>
        <dbReference type="Proteomes" id="UP001499915"/>
    </source>
</evidence>
<evidence type="ECO:0000256" key="3">
    <source>
        <dbReference type="ARBA" id="ARBA00023163"/>
    </source>
</evidence>
<keyword evidence="8" id="KW-1185">Reference proteome</keyword>
<protein>
    <recommendedName>
        <fullName evidence="9">Helix-turn-helix domain-containing protein</fullName>
    </recommendedName>
</protein>
<evidence type="ECO:0000259" key="6">
    <source>
        <dbReference type="PROSITE" id="PS50110"/>
    </source>
</evidence>
<evidence type="ECO:0000256" key="2">
    <source>
        <dbReference type="ARBA" id="ARBA00023125"/>
    </source>
</evidence>
<dbReference type="Gene3D" id="6.10.250.690">
    <property type="match status" value="1"/>
</dbReference>
<evidence type="ECO:0000259" key="5">
    <source>
        <dbReference type="PROSITE" id="PS01124"/>
    </source>
</evidence>
<evidence type="ECO:0000256" key="1">
    <source>
        <dbReference type="ARBA" id="ARBA00023015"/>
    </source>
</evidence>
<keyword evidence="1" id="KW-0805">Transcription regulation</keyword>
<evidence type="ECO:0000256" key="4">
    <source>
        <dbReference type="PROSITE-ProRule" id="PRU00169"/>
    </source>
</evidence>
<dbReference type="SMART" id="SM00342">
    <property type="entry name" value="HTH_ARAC"/>
    <property type="match status" value="1"/>
</dbReference>
<dbReference type="Pfam" id="PF12833">
    <property type="entry name" value="HTH_18"/>
    <property type="match status" value="1"/>
</dbReference>
<dbReference type="InterPro" id="IPR011006">
    <property type="entry name" value="CheY-like_superfamily"/>
</dbReference>
<dbReference type="PANTHER" id="PTHR43280">
    <property type="entry name" value="ARAC-FAMILY TRANSCRIPTIONAL REGULATOR"/>
    <property type="match status" value="1"/>
</dbReference>
<feature type="domain" description="HTH araC/xylS-type" evidence="5">
    <location>
        <begin position="56"/>
        <end position="154"/>
    </location>
</feature>
<reference evidence="8" key="1">
    <citation type="journal article" date="2019" name="Int. J. Syst. Evol. Microbiol.">
        <title>The Global Catalogue of Microorganisms (GCM) 10K type strain sequencing project: providing services to taxonomists for standard genome sequencing and annotation.</title>
        <authorList>
            <consortium name="The Broad Institute Genomics Platform"/>
            <consortium name="The Broad Institute Genome Sequencing Center for Infectious Disease"/>
            <person name="Wu L."/>
            <person name="Ma J."/>
        </authorList>
    </citation>
    <scope>NUCLEOTIDE SEQUENCE [LARGE SCALE GENOMIC DNA]</scope>
    <source>
        <strain evidence="8">JCM 15134</strain>
    </source>
</reference>
<dbReference type="SUPFAM" id="SSF52172">
    <property type="entry name" value="CheY-like"/>
    <property type="match status" value="1"/>
</dbReference>
<feature type="domain" description="Response regulatory" evidence="6">
    <location>
        <begin position="1"/>
        <end position="29"/>
    </location>
</feature>
<gene>
    <name evidence="7" type="ORF">GCM10009104_03530</name>
</gene>